<evidence type="ECO:0000313" key="2">
    <source>
        <dbReference type="Proteomes" id="UP000612956"/>
    </source>
</evidence>
<evidence type="ECO:0000313" key="1">
    <source>
        <dbReference type="EMBL" id="GGK70046.1"/>
    </source>
</evidence>
<keyword evidence="2" id="KW-1185">Reference proteome</keyword>
<reference evidence="1" key="1">
    <citation type="journal article" date="2014" name="Int. J. Syst. Evol. Microbiol.">
        <title>Complete genome sequence of Corynebacterium casei LMG S-19264T (=DSM 44701T), isolated from a smear-ripened cheese.</title>
        <authorList>
            <consortium name="US DOE Joint Genome Institute (JGI-PGF)"/>
            <person name="Walter F."/>
            <person name="Albersmeier A."/>
            <person name="Kalinowski J."/>
            <person name="Ruckert C."/>
        </authorList>
    </citation>
    <scope>NUCLEOTIDE SEQUENCE</scope>
    <source>
        <strain evidence="1">CGMCC 4.7278</strain>
    </source>
</reference>
<dbReference type="AlphaFoldDB" id="A0A917QV70"/>
<comment type="caution">
    <text evidence="1">The sequence shown here is derived from an EMBL/GenBank/DDBJ whole genome shotgun (WGS) entry which is preliminary data.</text>
</comment>
<dbReference type="EMBL" id="BMMW01000009">
    <property type="protein sequence ID" value="GGK70046.1"/>
    <property type="molecule type" value="Genomic_DNA"/>
</dbReference>
<protein>
    <submittedName>
        <fullName evidence="1">Uncharacterized protein</fullName>
    </submittedName>
</protein>
<accession>A0A917QV70</accession>
<dbReference type="SUPFAM" id="SSF53335">
    <property type="entry name" value="S-adenosyl-L-methionine-dependent methyltransferases"/>
    <property type="match status" value="1"/>
</dbReference>
<sequence length="243" mass="27013">MIVSRGTVAFMFEGSQSEVLTEFLVSARSLSEYRAMFALSPRDLAGRDILDCPGGAASFTAEANRVGARAVAVDPIYATSPNVLAEQALVETERAVAWAHHHAERYRWDFYGTLDAQARVRRAAATRFAADVRVAPERYYFGALPSLPFADNSFDLALSSHLLFSYADRLDATFHVKALLELSRVARQVRAYPLLDYLGNPLDELVDRVRKELSTNGITTSLVRVDYEFHHGAHTMLVADRSN</sequence>
<name>A0A917QV70_9NOCA</name>
<proteinExistence type="predicted"/>
<reference evidence="1" key="2">
    <citation type="submission" date="2020-09" db="EMBL/GenBank/DDBJ databases">
        <authorList>
            <person name="Sun Q."/>
            <person name="Zhou Y."/>
        </authorList>
    </citation>
    <scope>NUCLEOTIDE SEQUENCE</scope>
    <source>
        <strain evidence="1">CGMCC 4.7278</strain>
    </source>
</reference>
<dbReference type="Gene3D" id="3.40.50.150">
    <property type="entry name" value="Vaccinia Virus protein VP39"/>
    <property type="match status" value="1"/>
</dbReference>
<dbReference type="InterPro" id="IPR029063">
    <property type="entry name" value="SAM-dependent_MTases_sf"/>
</dbReference>
<organism evidence="1 2">
    <name type="scientific">Nocardia camponoti</name>
    <dbReference type="NCBI Taxonomy" id="1616106"/>
    <lineage>
        <taxon>Bacteria</taxon>
        <taxon>Bacillati</taxon>
        <taxon>Actinomycetota</taxon>
        <taxon>Actinomycetes</taxon>
        <taxon>Mycobacteriales</taxon>
        <taxon>Nocardiaceae</taxon>
        <taxon>Nocardia</taxon>
    </lineage>
</organism>
<dbReference type="Proteomes" id="UP000612956">
    <property type="component" value="Unassembled WGS sequence"/>
</dbReference>
<gene>
    <name evidence="1" type="ORF">GCM10011591_47710</name>
</gene>